<organism evidence="1">
    <name type="scientific">Amphimedon queenslandica</name>
    <name type="common">Sponge</name>
    <dbReference type="NCBI Taxonomy" id="400682"/>
    <lineage>
        <taxon>Eukaryota</taxon>
        <taxon>Metazoa</taxon>
        <taxon>Porifera</taxon>
        <taxon>Demospongiae</taxon>
        <taxon>Heteroscleromorpha</taxon>
        <taxon>Haplosclerida</taxon>
        <taxon>Niphatidae</taxon>
        <taxon>Amphimedon</taxon>
    </lineage>
</organism>
<dbReference type="OrthoDB" id="248923at2759"/>
<protein>
    <submittedName>
        <fullName evidence="1">Uncharacterized protein</fullName>
    </submittedName>
</protein>
<dbReference type="eggNOG" id="KOG0589">
    <property type="taxonomic scope" value="Eukaryota"/>
</dbReference>
<reference evidence="1" key="1">
    <citation type="submission" date="2017-05" db="UniProtKB">
        <authorList>
            <consortium name="EnsemblMetazoa"/>
        </authorList>
    </citation>
    <scope>IDENTIFICATION</scope>
</reference>
<name>A0A1X7SUS7_AMPQE</name>
<sequence>MCLSRPFDGTNLPALVHKIVEGSFDPIKGKYSDELKQLCTDYKLNTDIEKCSQSTSVATSHYMIICTKCDDQGFP</sequence>
<accession>A0A1X7SUS7</accession>
<dbReference type="EnsemblMetazoa" id="Aqu2.1.05897_001">
    <property type="protein sequence ID" value="Aqu2.1.05897_001"/>
    <property type="gene ID" value="Aqu2.1.05897"/>
</dbReference>
<evidence type="ECO:0000313" key="1">
    <source>
        <dbReference type="EnsemblMetazoa" id="Aqu2.1.05897_001"/>
    </source>
</evidence>
<dbReference type="InParanoid" id="A0A1X7SUS7"/>
<dbReference type="AlphaFoldDB" id="A0A1X7SUS7"/>
<proteinExistence type="predicted"/>